<evidence type="ECO:0000313" key="1">
    <source>
        <dbReference type="EMBL" id="SME42729.1"/>
    </source>
</evidence>
<dbReference type="Proteomes" id="UP000194499">
    <property type="component" value="Unassembled WGS sequence"/>
</dbReference>
<dbReference type="AlphaFoldDB" id="A0A1Y6AMK8"/>
<dbReference type="EMBL" id="FWZB01000052">
    <property type="protein sequence ID" value="SME42729.1"/>
    <property type="molecule type" value="Genomic_DNA"/>
</dbReference>
<proteinExistence type="predicted"/>
<protein>
    <submittedName>
        <fullName evidence="1">Uncharacterized protein</fullName>
    </submittedName>
</protein>
<reference evidence="2" key="1">
    <citation type="submission" date="2017-04" db="EMBL/GenBank/DDBJ databases">
        <authorList>
            <person name="Criscuolo A."/>
        </authorList>
    </citation>
    <scope>NUCLEOTIDE SEQUENCE [LARGE SCALE GENOMIC DNA]</scope>
</reference>
<evidence type="ECO:0000313" key="2">
    <source>
        <dbReference type="Proteomes" id="UP000194499"/>
    </source>
</evidence>
<accession>A0A1Y6AMK8</accession>
<sequence>MIFIQKTAIESENIKKAIENITRQSIKLKPLNLKWVLGKAKLL</sequence>
<name>A0A1Y6AMK8_9BACI</name>
<gene>
    <name evidence="1" type="ORF">BACERE00191_05278</name>
</gene>
<organism evidence="1 2">
    <name type="scientific">Bacillus pacificus</name>
    <dbReference type="NCBI Taxonomy" id="2026187"/>
    <lineage>
        <taxon>Bacteria</taxon>
        <taxon>Bacillati</taxon>
        <taxon>Bacillota</taxon>
        <taxon>Bacilli</taxon>
        <taxon>Bacillales</taxon>
        <taxon>Bacillaceae</taxon>
        <taxon>Bacillus</taxon>
        <taxon>Bacillus cereus group</taxon>
    </lineage>
</organism>